<dbReference type="Pfam" id="PF07254">
    <property type="entry name" value="Cpta_toxin"/>
    <property type="match status" value="1"/>
</dbReference>
<evidence type="ECO:0000313" key="3">
    <source>
        <dbReference type="Proteomes" id="UP001595962"/>
    </source>
</evidence>
<sequence>MYSEFEYNLAIKPSGYRRWLCCGQLALVLLLFAVHPVYGWWWLLLWPALFFSFYQLLQHWRQPVVADQCWLSAAGELRFADDVLPAGQILPSSLISQFGVLLRWQNQQQQTHLLWFYADNFSDADFRALCRVCQTVQWQQRGSEPRL</sequence>
<gene>
    <name evidence="2" type="ORF">ACFO3I_01520</name>
</gene>
<keyword evidence="1" id="KW-0472">Membrane</keyword>
<dbReference type="EMBL" id="JBHSGB010000001">
    <property type="protein sequence ID" value="MFC4653695.1"/>
    <property type="molecule type" value="Genomic_DNA"/>
</dbReference>
<dbReference type="Proteomes" id="UP001595962">
    <property type="component" value="Unassembled WGS sequence"/>
</dbReference>
<proteinExistence type="predicted"/>
<dbReference type="RefSeq" id="WP_377331175.1">
    <property type="nucleotide sequence ID" value="NZ_JBHSGB010000001.1"/>
</dbReference>
<accession>A0ABV9JJC0</accession>
<reference evidence="3" key="1">
    <citation type="journal article" date="2019" name="Int. J. Syst. Evol. Microbiol.">
        <title>The Global Catalogue of Microorganisms (GCM) 10K type strain sequencing project: providing services to taxonomists for standard genome sequencing and annotation.</title>
        <authorList>
            <consortium name="The Broad Institute Genomics Platform"/>
            <consortium name="The Broad Institute Genome Sequencing Center for Infectious Disease"/>
            <person name="Wu L."/>
            <person name="Ma J."/>
        </authorList>
    </citation>
    <scope>NUCLEOTIDE SEQUENCE [LARGE SCALE GENOMIC DNA]</scope>
    <source>
        <strain evidence="3">DT28</strain>
    </source>
</reference>
<keyword evidence="1" id="KW-1133">Transmembrane helix</keyword>
<comment type="caution">
    <text evidence="2">The sequence shown here is derived from an EMBL/GenBank/DDBJ whole genome shotgun (WGS) entry which is preliminary data.</text>
</comment>
<evidence type="ECO:0000313" key="2">
    <source>
        <dbReference type="EMBL" id="MFC4653695.1"/>
    </source>
</evidence>
<keyword evidence="1" id="KW-0812">Transmembrane</keyword>
<feature type="transmembrane region" description="Helical" evidence="1">
    <location>
        <begin position="16"/>
        <end position="34"/>
    </location>
</feature>
<organism evidence="2 3">
    <name type="scientific">Rheinheimera marina</name>
    <dbReference type="NCBI Taxonomy" id="1774958"/>
    <lineage>
        <taxon>Bacteria</taxon>
        <taxon>Pseudomonadati</taxon>
        <taxon>Pseudomonadota</taxon>
        <taxon>Gammaproteobacteria</taxon>
        <taxon>Chromatiales</taxon>
        <taxon>Chromatiaceae</taxon>
        <taxon>Rheinheimera</taxon>
    </lineage>
</organism>
<protein>
    <submittedName>
        <fullName evidence="2">Protein YgfX</fullName>
    </submittedName>
</protein>
<keyword evidence="3" id="KW-1185">Reference proteome</keyword>
<name>A0ABV9JJC0_9GAMM</name>
<dbReference type="InterPro" id="IPR009883">
    <property type="entry name" value="YgfX"/>
</dbReference>
<evidence type="ECO:0000256" key="1">
    <source>
        <dbReference type="SAM" id="Phobius"/>
    </source>
</evidence>